<evidence type="ECO:0000313" key="4">
    <source>
        <dbReference type="EMBL" id="TLX41603.1"/>
    </source>
</evidence>
<sequence>MTSAPKPLPAPSEPFPDIEEIRLDRDRRHLHLAFAGGPEVDPAQHPSLGVPALRAALSTPAVRTALSAPTLRAACRCAACVADRARGTFSADFAGVTLTHVAPFGAHGLNLSFSDGHARGVYPFAYLAALAAEAAGPDLPEVKP</sequence>
<keyword evidence="2" id="KW-0408">Iron</keyword>
<evidence type="ECO:0000313" key="5">
    <source>
        <dbReference type="Proteomes" id="UP000305131"/>
    </source>
</evidence>
<dbReference type="Proteomes" id="UP000305131">
    <property type="component" value="Unassembled WGS sequence"/>
</dbReference>
<name>A0A6C1KSF6_XANAU</name>
<feature type="domain" description="Gamma-butyrobetaine hydroxylase-like N-terminal" evidence="3">
    <location>
        <begin position="58"/>
        <end position="127"/>
    </location>
</feature>
<evidence type="ECO:0000259" key="3">
    <source>
        <dbReference type="Pfam" id="PF06155"/>
    </source>
</evidence>
<dbReference type="InterPro" id="IPR038492">
    <property type="entry name" value="GBBH-like_N_sf"/>
</dbReference>
<evidence type="ECO:0000256" key="1">
    <source>
        <dbReference type="ARBA" id="ARBA00022723"/>
    </source>
</evidence>
<accession>A0A6C1KSF6</accession>
<dbReference type="PANTHER" id="PTHR35303">
    <property type="entry name" value="OS02G0197800 PROTEIN"/>
    <property type="match status" value="1"/>
</dbReference>
<evidence type="ECO:0000256" key="2">
    <source>
        <dbReference type="ARBA" id="ARBA00023004"/>
    </source>
</evidence>
<keyword evidence="1" id="KW-0479">Metal-binding</keyword>
<proteinExistence type="predicted"/>
<dbReference type="GO" id="GO:0046872">
    <property type="term" value="F:metal ion binding"/>
    <property type="evidence" value="ECO:0007669"/>
    <property type="project" value="UniProtKB-KW"/>
</dbReference>
<dbReference type="EMBL" id="VAUP01000037">
    <property type="protein sequence ID" value="TLX41603.1"/>
    <property type="molecule type" value="Genomic_DNA"/>
</dbReference>
<dbReference type="OrthoDB" id="9794178at2"/>
<dbReference type="Gene3D" id="3.30.2020.30">
    <property type="match status" value="1"/>
</dbReference>
<gene>
    <name evidence="4" type="ORF">FBQ73_18715</name>
</gene>
<reference evidence="4 5" key="1">
    <citation type="submission" date="2019-05" db="EMBL/GenBank/DDBJ databases">
        <authorList>
            <person name="Zhou X."/>
        </authorList>
    </citation>
    <scope>NUCLEOTIDE SEQUENCE [LARGE SCALE GENOMIC DNA]</scope>
    <source>
        <strain evidence="4 5">DSM 432</strain>
    </source>
</reference>
<comment type="caution">
    <text evidence="4">The sequence shown here is derived from an EMBL/GenBank/DDBJ whole genome shotgun (WGS) entry which is preliminary data.</text>
</comment>
<dbReference type="InterPro" id="IPR010376">
    <property type="entry name" value="GBBH-like_N"/>
</dbReference>
<dbReference type="Pfam" id="PF06155">
    <property type="entry name" value="GBBH-like_N"/>
    <property type="match status" value="1"/>
</dbReference>
<protein>
    <submittedName>
        <fullName evidence="4">DUF971 domain-containing protein</fullName>
    </submittedName>
</protein>
<organism evidence="4 5">
    <name type="scientific">Xanthobacter autotrophicus</name>
    <dbReference type="NCBI Taxonomy" id="280"/>
    <lineage>
        <taxon>Bacteria</taxon>
        <taxon>Pseudomonadati</taxon>
        <taxon>Pseudomonadota</taxon>
        <taxon>Alphaproteobacteria</taxon>
        <taxon>Hyphomicrobiales</taxon>
        <taxon>Xanthobacteraceae</taxon>
        <taxon>Xanthobacter</taxon>
    </lineage>
</organism>
<dbReference type="AlphaFoldDB" id="A0A6C1KSF6"/>